<gene>
    <name evidence="1" type="ORF">L195_g049332</name>
</gene>
<feature type="non-terminal residue" evidence="1">
    <location>
        <position position="1"/>
    </location>
</feature>
<keyword evidence="1" id="KW-0647">Proteasome</keyword>
<dbReference type="Proteomes" id="UP000236291">
    <property type="component" value="Unassembled WGS sequence"/>
</dbReference>
<name>A0A2K3JNT6_TRIPR</name>
<dbReference type="EMBL" id="ASHM01072457">
    <property type="protein sequence ID" value="PNX55702.1"/>
    <property type="molecule type" value="Genomic_DNA"/>
</dbReference>
<protein>
    <submittedName>
        <fullName evidence="1">Proteasome subunit beta type</fullName>
    </submittedName>
</protein>
<evidence type="ECO:0000313" key="2">
    <source>
        <dbReference type="Proteomes" id="UP000236291"/>
    </source>
</evidence>
<dbReference type="AlphaFoldDB" id="A0A2K3JNT6"/>
<reference evidence="1 2" key="2">
    <citation type="journal article" date="2017" name="Front. Plant Sci.">
        <title>Gene Classification and Mining of Molecular Markers Useful in Red Clover (Trifolium pratense) Breeding.</title>
        <authorList>
            <person name="Istvanek J."/>
            <person name="Dluhosova J."/>
            <person name="Dluhos P."/>
            <person name="Patkova L."/>
            <person name="Nedelnik J."/>
            <person name="Repkova J."/>
        </authorList>
    </citation>
    <scope>NUCLEOTIDE SEQUENCE [LARGE SCALE GENOMIC DNA]</scope>
    <source>
        <strain evidence="2">cv. Tatra</strain>
        <tissue evidence="1">Young leaves</tissue>
    </source>
</reference>
<sequence length="79" mass="8660">SLVVVFVPEICCSDGIYCIIVWYPYLTGSFVVAMDSVADSQRTLYPYVTGSSVVAIKYKDGILMAADMGGLMLNLFNTY</sequence>
<dbReference type="InterPro" id="IPR029055">
    <property type="entry name" value="Ntn_hydrolases_N"/>
</dbReference>
<accession>A0A2K3JNT6</accession>
<reference evidence="1 2" key="1">
    <citation type="journal article" date="2014" name="Am. J. Bot.">
        <title>Genome assembly and annotation for red clover (Trifolium pratense; Fabaceae).</title>
        <authorList>
            <person name="Istvanek J."/>
            <person name="Jaros M."/>
            <person name="Krenek A."/>
            <person name="Repkova J."/>
        </authorList>
    </citation>
    <scope>NUCLEOTIDE SEQUENCE [LARGE SCALE GENOMIC DNA]</scope>
    <source>
        <strain evidence="2">cv. Tatra</strain>
        <tissue evidence="1">Young leaves</tissue>
    </source>
</reference>
<proteinExistence type="predicted"/>
<organism evidence="1 2">
    <name type="scientific">Trifolium pratense</name>
    <name type="common">Red clover</name>
    <dbReference type="NCBI Taxonomy" id="57577"/>
    <lineage>
        <taxon>Eukaryota</taxon>
        <taxon>Viridiplantae</taxon>
        <taxon>Streptophyta</taxon>
        <taxon>Embryophyta</taxon>
        <taxon>Tracheophyta</taxon>
        <taxon>Spermatophyta</taxon>
        <taxon>Magnoliopsida</taxon>
        <taxon>eudicotyledons</taxon>
        <taxon>Gunneridae</taxon>
        <taxon>Pentapetalae</taxon>
        <taxon>rosids</taxon>
        <taxon>fabids</taxon>
        <taxon>Fabales</taxon>
        <taxon>Fabaceae</taxon>
        <taxon>Papilionoideae</taxon>
        <taxon>50 kb inversion clade</taxon>
        <taxon>NPAAA clade</taxon>
        <taxon>Hologalegina</taxon>
        <taxon>IRL clade</taxon>
        <taxon>Trifolieae</taxon>
        <taxon>Trifolium</taxon>
    </lineage>
</organism>
<evidence type="ECO:0000313" key="1">
    <source>
        <dbReference type="EMBL" id="PNX55702.1"/>
    </source>
</evidence>
<comment type="caution">
    <text evidence="1">The sequence shown here is derived from an EMBL/GenBank/DDBJ whole genome shotgun (WGS) entry which is preliminary data.</text>
</comment>
<dbReference type="SUPFAM" id="SSF56235">
    <property type="entry name" value="N-terminal nucleophile aminohydrolases (Ntn hydrolases)"/>
    <property type="match status" value="1"/>
</dbReference>
<dbReference type="STRING" id="57577.A0A2K3JNT6"/>
<dbReference type="GO" id="GO:0000502">
    <property type="term" value="C:proteasome complex"/>
    <property type="evidence" value="ECO:0007669"/>
    <property type="project" value="UniProtKB-KW"/>
</dbReference>